<evidence type="ECO:0000313" key="1">
    <source>
        <dbReference type="EMBL" id="KFM78134.1"/>
    </source>
</evidence>
<name>A0A087UL95_STEMI</name>
<keyword evidence="2" id="KW-1185">Reference proteome</keyword>
<sequence length="49" mass="6198">MMRRKFFLMLKKNFKMKKIPFEMLLKIYIMMKQKMLVLKVKKNIVTKMR</sequence>
<reference evidence="1 2" key="1">
    <citation type="submission" date="2013-11" db="EMBL/GenBank/DDBJ databases">
        <title>Genome sequencing of Stegodyphus mimosarum.</title>
        <authorList>
            <person name="Bechsgaard J."/>
        </authorList>
    </citation>
    <scope>NUCLEOTIDE SEQUENCE [LARGE SCALE GENOMIC DNA]</scope>
</reference>
<dbReference type="Proteomes" id="UP000054359">
    <property type="component" value="Unassembled WGS sequence"/>
</dbReference>
<gene>
    <name evidence="1" type="ORF">X975_11912</name>
</gene>
<organism evidence="1 2">
    <name type="scientific">Stegodyphus mimosarum</name>
    <name type="common">African social velvet spider</name>
    <dbReference type="NCBI Taxonomy" id="407821"/>
    <lineage>
        <taxon>Eukaryota</taxon>
        <taxon>Metazoa</taxon>
        <taxon>Ecdysozoa</taxon>
        <taxon>Arthropoda</taxon>
        <taxon>Chelicerata</taxon>
        <taxon>Arachnida</taxon>
        <taxon>Araneae</taxon>
        <taxon>Araneomorphae</taxon>
        <taxon>Entelegynae</taxon>
        <taxon>Eresoidea</taxon>
        <taxon>Eresidae</taxon>
        <taxon>Stegodyphus</taxon>
    </lineage>
</organism>
<accession>A0A087UL95</accession>
<protein>
    <submittedName>
        <fullName evidence="1">Uncharacterized protein</fullName>
    </submittedName>
</protein>
<proteinExistence type="predicted"/>
<dbReference type="EMBL" id="KK120371">
    <property type="protein sequence ID" value="KFM78134.1"/>
    <property type="molecule type" value="Genomic_DNA"/>
</dbReference>
<dbReference type="AlphaFoldDB" id="A0A087UL95"/>
<evidence type="ECO:0000313" key="2">
    <source>
        <dbReference type="Proteomes" id="UP000054359"/>
    </source>
</evidence>
<feature type="non-terminal residue" evidence="1">
    <location>
        <position position="49"/>
    </location>
</feature>